<dbReference type="eggNOG" id="COG0741">
    <property type="taxonomic scope" value="Bacteria"/>
</dbReference>
<dbReference type="InterPro" id="IPR023346">
    <property type="entry name" value="Lysozyme-like_dom_sf"/>
</dbReference>
<dbReference type="OrthoDB" id="5945995at2"/>
<protein>
    <recommendedName>
        <fullName evidence="2">Transglycosylase SLT domain-containing protein</fullName>
    </recommendedName>
</protein>
<dbReference type="InterPro" id="IPR008258">
    <property type="entry name" value="Transglycosylase_SLT_dom_1"/>
</dbReference>
<sequence>MKKLIAAIAVAASVSWTCSASAFDVRGTDFEDAAARYGLDPVLLYSVALAESASGRGDNNISPWPWTLRTLNEPFYAMSREQAATRLQQLIDHKGKRVSVDIGFMQVNLFWHGHRVQNPIDLLDPITNLNTGAEILSETISSSPDDLELGIGRYHNWKDEARSRSYGKRVLSIYQQLLNLQESRYAAKFNNRS</sequence>
<feature type="signal peptide" evidence="1">
    <location>
        <begin position="1"/>
        <end position="22"/>
    </location>
</feature>
<dbReference type="RefSeq" id="WP_035234685.1">
    <property type="nucleotide sequence ID" value="NZ_ARXV01000018.1"/>
</dbReference>
<keyword evidence="1" id="KW-0732">Signal</keyword>
<dbReference type="Gene3D" id="1.10.530.10">
    <property type="match status" value="1"/>
</dbReference>
<accession>A0A095TLL7</accession>
<dbReference type="Pfam" id="PF01464">
    <property type="entry name" value="SLT"/>
    <property type="match status" value="1"/>
</dbReference>
<proteinExistence type="predicted"/>
<feature type="chain" id="PRO_5001910839" description="Transglycosylase SLT domain-containing protein" evidence="1">
    <location>
        <begin position="23"/>
        <end position="193"/>
    </location>
</feature>
<keyword evidence="4" id="KW-1185">Reference proteome</keyword>
<organism evidence="3 4">
    <name type="scientific">Alcanivorax nanhaiticus</name>
    <dbReference type="NCBI Taxonomy" id="1177154"/>
    <lineage>
        <taxon>Bacteria</taxon>
        <taxon>Pseudomonadati</taxon>
        <taxon>Pseudomonadota</taxon>
        <taxon>Gammaproteobacteria</taxon>
        <taxon>Oceanospirillales</taxon>
        <taxon>Alcanivoracaceae</taxon>
        <taxon>Alcanivorax</taxon>
    </lineage>
</organism>
<dbReference type="STRING" id="1177154.Y5S_03334"/>
<evidence type="ECO:0000313" key="4">
    <source>
        <dbReference type="Proteomes" id="UP000029444"/>
    </source>
</evidence>
<name>A0A095TLL7_9GAMM</name>
<gene>
    <name evidence="3" type="ORF">Y5S_03334</name>
</gene>
<dbReference type="EMBL" id="ARXV01000018">
    <property type="protein sequence ID" value="KGD63348.1"/>
    <property type="molecule type" value="Genomic_DNA"/>
</dbReference>
<evidence type="ECO:0000259" key="2">
    <source>
        <dbReference type="Pfam" id="PF01464"/>
    </source>
</evidence>
<dbReference type="Proteomes" id="UP000029444">
    <property type="component" value="Unassembled WGS sequence"/>
</dbReference>
<comment type="caution">
    <text evidence="3">The sequence shown here is derived from an EMBL/GenBank/DDBJ whole genome shotgun (WGS) entry which is preliminary data.</text>
</comment>
<evidence type="ECO:0000256" key="1">
    <source>
        <dbReference type="SAM" id="SignalP"/>
    </source>
</evidence>
<feature type="domain" description="Transglycosylase SLT" evidence="2">
    <location>
        <begin position="31"/>
        <end position="155"/>
    </location>
</feature>
<reference evidence="3 4" key="1">
    <citation type="submission" date="2012-09" db="EMBL/GenBank/DDBJ databases">
        <title>Genome Sequence of alkane-degrading Bacterium Alcanivorax sp. 19-m-6.</title>
        <authorList>
            <person name="Lai Q."/>
            <person name="Shao Z."/>
        </authorList>
    </citation>
    <scope>NUCLEOTIDE SEQUENCE [LARGE SCALE GENOMIC DNA]</scope>
    <source>
        <strain evidence="3 4">19-m-6</strain>
    </source>
</reference>
<evidence type="ECO:0000313" key="3">
    <source>
        <dbReference type="EMBL" id="KGD63348.1"/>
    </source>
</evidence>
<dbReference type="SUPFAM" id="SSF53955">
    <property type="entry name" value="Lysozyme-like"/>
    <property type="match status" value="1"/>
</dbReference>
<dbReference type="AlphaFoldDB" id="A0A095TLL7"/>